<sequence length="164" mass="19017">MKHCIPKLFAFPKYFQKALSEITEMEPSSTLLSFDTFLTNPDKYKGTIREQTIETMVAAYRIFYNKIIDPSNKYSQLSIKTVEQLKFLNPKPSSVKSNSGIIEGMDVKYGTLQNLVSIFGESRKFLSIILTTLNYDLIVEIEKLTNYLGYKKFFNGFPWFIIVY</sequence>
<organism evidence="1">
    <name type="scientific">Wuchereria bancrofti</name>
    <dbReference type="NCBI Taxonomy" id="6293"/>
    <lineage>
        <taxon>Eukaryota</taxon>
        <taxon>Metazoa</taxon>
        <taxon>Ecdysozoa</taxon>
        <taxon>Nematoda</taxon>
        <taxon>Chromadorea</taxon>
        <taxon>Rhabditida</taxon>
        <taxon>Spirurina</taxon>
        <taxon>Spiruromorpha</taxon>
        <taxon>Filarioidea</taxon>
        <taxon>Onchocercidae</taxon>
        <taxon>Wuchereria</taxon>
    </lineage>
</organism>
<reference evidence="1" key="1">
    <citation type="submission" date="2016-11" db="UniProtKB">
        <authorList>
            <consortium name="WormBaseParasite"/>
        </authorList>
    </citation>
    <scope>IDENTIFICATION</scope>
    <source>
        <strain evidence="1">pt0022</strain>
    </source>
</reference>
<evidence type="ECO:0000313" key="1">
    <source>
        <dbReference type="WBParaSite" id="maker-PairedContig_1205-snap-gene-0.13-mRNA-1"/>
    </source>
</evidence>
<dbReference type="WBParaSite" id="maker-PairedContig_1205-snap-gene-0.13-mRNA-1">
    <property type="protein sequence ID" value="maker-PairedContig_1205-snap-gene-0.13-mRNA-1"/>
    <property type="gene ID" value="maker-PairedContig_1205-snap-gene-0.13"/>
</dbReference>
<accession>A0A1I8EA98</accession>
<protein>
    <submittedName>
        <fullName evidence="1">Uncharacterized protein</fullName>
    </submittedName>
</protein>
<name>A0A1I8EA98_WUCBA</name>
<dbReference type="STRING" id="6293.A0A1I8EA98"/>
<proteinExistence type="predicted"/>
<dbReference type="AlphaFoldDB" id="A0A1I8EA98"/>